<protein>
    <submittedName>
        <fullName evidence="1">Uncharacterized protein</fullName>
    </submittedName>
</protein>
<accession>A0ACC3A2S3</accession>
<proteinExistence type="predicted"/>
<keyword evidence="2" id="KW-1185">Reference proteome</keyword>
<name>A0ACC3A2S3_9EURO</name>
<organism evidence="1 2">
    <name type="scientific">Neophaeococcomyces mojaviensis</name>
    <dbReference type="NCBI Taxonomy" id="3383035"/>
    <lineage>
        <taxon>Eukaryota</taxon>
        <taxon>Fungi</taxon>
        <taxon>Dikarya</taxon>
        <taxon>Ascomycota</taxon>
        <taxon>Pezizomycotina</taxon>
        <taxon>Eurotiomycetes</taxon>
        <taxon>Chaetothyriomycetidae</taxon>
        <taxon>Chaetothyriales</taxon>
        <taxon>Chaetothyriales incertae sedis</taxon>
        <taxon>Neophaeococcomyces</taxon>
    </lineage>
</organism>
<evidence type="ECO:0000313" key="1">
    <source>
        <dbReference type="EMBL" id="KAJ9654446.1"/>
    </source>
</evidence>
<dbReference type="Proteomes" id="UP001172386">
    <property type="component" value="Unassembled WGS sequence"/>
</dbReference>
<evidence type="ECO:0000313" key="2">
    <source>
        <dbReference type="Proteomes" id="UP001172386"/>
    </source>
</evidence>
<gene>
    <name evidence="1" type="ORF">H2198_006526</name>
</gene>
<reference evidence="1" key="1">
    <citation type="submission" date="2022-10" db="EMBL/GenBank/DDBJ databases">
        <title>Culturing micro-colonial fungi from biological soil crusts in the Mojave desert and describing Neophaeococcomyces mojavensis, and introducing the new genera and species Taxawa tesnikishii.</title>
        <authorList>
            <person name="Kurbessoian T."/>
            <person name="Stajich J.E."/>
        </authorList>
    </citation>
    <scope>NUCLEOTIDE SEQUENCE</scope>
    <source>
        <strain evidence="1">JES_112</strain>
    </source>
</reference>
<sequence length="262" mass="29002">MKLLQSLFAYLSASNPLLSFEQNLSILQSCLIQRFDAPLPLFALGDAVVFPSDVLDDILHDAAPEAQFIRTHQDGNTFVRDDDWLALYFDNSTGQTSVFPRLESLTPATSIDPDPSWYGRFSNDTRIVPIDETSVSAVRAAILFGSKNHSGIATPSSAYMTDIRVERNINHSSGNYSVCGPGSNARFSFTANGRIAALVHRWRPATFHSNLEPAPTEHVRQSIISQIGAANLSNVTVTSVDFCYYDSGERFIQPVYRYMAKI</sequence>
<comment type="caution">
    <text evidence="1">The sequence shown here is derived from an EMBL/GenBank/DDBJ whole genome shotgun (WGS) entry which is preliminary data.</text>
</comment>
<dbReference type="EMBL" id="JAPDRQ010000121">
    <property type="protein sequence ID" value="KAJ9654446.1"/>
    <property type="molecule type" value="Genomic_DNA"/>
</dbReference>